<reference evidence="6" key="1">
    <citation type="submission" date="2018-05" db="EMBL/GenBank/DDBJ databases">
        <authorList>
            <person name="Moura L."/>
            <person name="Setubal J.C."/>
        </authorList>
    </citation>
    <scope>NUCLEOTIDE SEQUENCE</scope>
    <source>
        <strain evidence="6">ZC4RG45</strain>
    </source>
</reference>
<proteinExistence type="inferred from homology"/>
<dbReference type="AlphaFoldDB" id="A0A2W4JIE5"/>
<keyword evidence="4" id="KW-0143">Chaperone</keyword>
<protein>
    <submittedName>
        <fullName evidence="7">ESX secretion-associated protein EspG</fullName>
    </submittedName>
</protein>
<dbReference type="EMBL" id="QGUI01000215">
    <property type="protein sequence ID" value="PZM98790.1"/>
    <property type="molecule type" value="Genomic_DNA"/>
</dbReference>
<comment type="subcellular location">
    <subcellularLocation>
        <location evidence="1">Cytoplasm</location>
    </subcellularLocation>
</comment>
<name>A0A2W4JIE5_9PSEU</name>
<comment type="caution">
    <text evidence="7">The sequence shown here is derived from an EMBL/GenBank/DDBJ whole genome shotgun (WGS) entry which is preliminary data.</text>
</comment>
<evidence type="ECO:0000313" key="7">
    <source>
        <dbReference type="EMBL" id="PZM98790.1"/>
    </source>
</evidence>
<evidence type="ECO:0000256" key="3">
    <source>
        <dbReference type="ARBA" id="ARBA00022490"/>
    </source>
</evidence>
<organism evidence="7">
    <name type="scientific">Thermocrispum agreste</name>
    <dbReference type="NCBI Taxonomy" id="37925"/>
    <lineage>
        <taxon>Bacteria</taxon>
        <taxon>Bacillati</taxon>
        <taxon>Actinomycetota</taxon>
        <taxon>Actinomycetes</taxon>
        <taxon>Pseudonocardiales</taxon>
        <taxon>Pseudonocardiaceae</taxon>
        <taxon>Thermocrispum</taxon>
    </lineage>
</organism>
<gene>
    <name evidence="6" type="ORF">DIU77_012685</name>
    <name evidence="7" type="ORF">DIU77_07150</name>
</gene>
<evidence type="ECO:0000313" key="6">
    <source>
        <dbReference type="EMBL" id="MFO7193092.1"/>
    </source>
</evidence>
<dbReference type="EMBL" id="QGUI02000164">
    <property type="protein sequence ID" value="MFO7193092.1"/>
    <property type="molecule type" value="Genomic_DNA"/>
</dbReference>
<evidence type="ECO:0000256" key="4">
    <source>
        <dbReference type="ARBA" id="ARBA00023186"/>
    </source>
</evidence>
<feature type="compositionally biased region" description="Basic and acidic residues" evidence="5">
    <location>
        <begin position="181"/>
        <end position="199"/>
    </location>
</feature>
<dbReference type="Proteomes" id="UP000249324">
    <property type="component" value="Unassembled WGS sequence"/>
</dbReference>
<dbReference type="Pfam" id="PF14011">
    <property type="entry name" value="ESX-1_EspG"/>
    <property type="match status" value="1"/>
</dbReference>
<reference evidence="6 8" key="3">
    <citation type="journal article" date="2021" name="BMC Genomics">
        <title>Genome-resolved metagenome and metatranscriptome analyses of thermophilic composting reveal key bacterial players and their metabolic interactions.</title>
        <authorList>
            <person name="Braga L.P.P."/>
            <person name="Pereira R.V."/>
            <person name="Martins L.F."/>
            <person name="Moura L.M.S."/>
            <person name="Sanchez F.B."/>
            <person name="Patane J.S.L."/>
            <person name="da Silva A.M."/>
            <person name="Setubal J.C."/>
        </authorList>
    </citation>
    <scope>NUCLEOTIDE SEQUENCE [LARGE SCALE GENOMIC DNA]</scope>
    <source>
        <strain evidence="6">ZC4RG45</strain>
    </source>
</reference>
<evidence type="ECO:0000313" key="8">
    <source>
        <dbReference type="Proteomes" id="UP000249324"/>
    </source>
</evidence>
<feature type="compositionally biased region" description="Basic and acidic residues" evidence="5">
    <location>
        <begin position="160"/>
        <end position="174"/>
    </location>
</feature>
<accession>A0A2W4JIE5</accession>
<evidence type="ECO:0000256" key="2">
    <source>
        <dbReference type="ARBA" id="ARBA00006411"/>
    </source>
</evidence>
<evidence type="ECO:0000256" key="5">
    <source>
        <dbReference type="SAM" id="MobiDB-lite"/>
    </source>
</evidence>
<sequence>MQFDFLWEQLGLGEHPYPLQVPSHGKTMNERVSLKHRVERELRSLGLKNSYGELEPQLDTWLRVLARPQVSVDAAHIPEFRHPPVCAIAAHDGENAVLVKQTKEAITFRPIYPDALASEIISLLPPCQRGTERSVTLSLDEALRTRPALVKVGPDPAELEQQKEKEKEKAEAKPKSRFGLWRREPEEPKPEPVRRKPLSERTSGNPQEDYALLIAQPRLRGGQLAANARDEAGQKFRSPALAWFDTVTGRYLSLARPGPDGHEWITVSGADAKTLRTRLAEMVSSVQAQAGLSV</sequence>
<dbReference type="STRING" id="1111738.GCA_000427905_01275"/>
<reference evidence="7" key="2">
    <citation type="submission" date="2018-05" db="EMBL/GenBank/DDBJ databases">
        <authorList>
            <person name="Lanie J.A."/>
            <person name="Ng W.-L."/>
            <person name="Kazmierczak K.M."/>
            <person name="Andrzejewski T.M."/>
            <person name="Davidsen T.M."/>
            <person name="Wayne K.J."/>
            <person name="Tettelin H."/>
            <person name="Glass J.I."/>
            <person name="Rusch D."/>
            <person name="Podicherti R."/>
            <person name="Tsui H.-C.T."/>
            <person name="Winkler M.E."/>
        </authorList>
    </citation>
    <scope>NUCLEOTIDE SEQUENCE</scope>
    <source>
        <strain evidence="7">ZC4RG45</strain>
    </source>
</reference>
<keyword evidence="3" id="KW-0963">Cytoplasm</keyword>
<reference evidence="6" key="4">
    <citation type="submission" date="2023-08" db="EMBL/GenBank/DDBJ databases">
        <authorList>
            <person name="Guima S.E.S."/>
            <person name="Martins L.F."/>
            <person name="Silva A.M."/>
            <person name="Setubal J.C."/>
        </authorList>
    </citation>
    <scope>NUCLEOTIDE SEQUENCE</scope>
    <source>
        <strain evidence="6">ZC4RG45</strain>
    </source>
</reference>
<comment type="similarity">
    <text evidence="2">Belongs to the EspG family.</text>
</comment>
<feature type="region of interest" description="Disordered" evidence="5">
    <location>
        <begin position="148"/>
        <end position="208"/>
    </location>
</feature>
<dbReference type="InterPro" id="IPR025734">
    <property type="entry name" value="EspG"/>
</dbReference>
<evidence type="ECO:0000256" key="1">
    <source>
        <dbReference type="ARBA" id="ARBA00004496"/>
    </source>
</evidence>